<accession>A0A939SJV9</accession>
<reference evidence="1" key="1">
    <citation type="submission" date="2021-03" db="EMBL/GenBank/DDBJ databases">
        <title>Molecular epidemiology and mechanisms of colistin and carbapenem resistance in Enterobacteriaceae from clinical isolates, the environment and porcine samples in Pretoria, South Africa.</title>
        <authorList>
            <person name="Bogoshi D."/>
            <person name="Mbelle N.M."/>
            <person name="Naidoo V."/>
            <person name="Osei Sekyere J."/>
        </authorList>
    </citation>
    <scope>NUCLEOTIDE SEQUENCE</scope>
    <source>
        <strain evidence="1">ESB009</strain>
    </source>
</reference>
<evidence type="ECO:0000313" key="1">
    <source>
        <dbReference type="EMBL" id="MBO1919775.1"/>
    </source>
</evidence>
<organism evidence="1">
    <name type="scientific">Staphylococcus xylosus</name>
    <dbReference type="NCBI Taxonomy" id="1288"/>
    <lineage>
        <taxon>Bacteria</taxon>
        <taxon>Bacillati</taxon>
        <taxon>Bacillota</taxon>
        <taxon>Bacilli</taxon>
        <taxon>Bacillales</taxon>
        <taxon>Staphylococcaceae</taxon>
        <taxon>Staphylococcus</taxon>
    </lineage>
</organism>
<dbReference type="AlphaFoldDB" id="A0A939SJV9"/>
<dbReference type="EMBL" id="JAGETT010000009">
    <property type="protein sequence ID" value="MBO1919775.1"/>
    <property type="molecule type" value="Genomic_DNA"/>
</dbReference>
<name>A0A939SJV9_STAXY</name>
<sequence length="89" mass="10657">MYEIKLNDIIEISQEIKSILNDINESSEIKQAFEEYDKTRSKSSEKKIEESVYRPTRYTLGKMNKIINIYNELKITKVEDIKIDHRLIF</sequence>
<protein>
    <submittedName>
        <fullName evidence="1">Uncharacterized protein</fullName>
    </submittedName>
</protein>
<proteinExistence type="predicted"/>
<gene>
    <name evidence="1" type="ORF">J4710_02305</name>
</gene>
<comment type="caution">
    <text evidence="1">The sequence shown here is derived from an EMBL/GenBank/DDBJ whole genome shotgun (WGS) entry which is preliminary data.</text>
</comment>